<protein>
    <submittedName>
        <fullName evidence="5">Glycoside hydrolase family 1 protein</fullName>
    </submittedName>
</protein>
<dbReference type="Pfam" id="PF00232">
    <property type="entry name" value="Glyco_hydro_1"/>
    <property type="match status" value="1"/>
</dbReference>
<evidence type="ECO:0000256" key="2">
    <source>
        <dbReference type="ARBA" id="ARBA00022801"/>
    </source>
</evidence>
<dbReference type="PRINTS" id="PR00131">
    <property type="entry name" value="GLHYDRLASE1"/>
</dbReference>
<dbReference type="FunFam" id="3.20.20.80:FF:000004">
    <property type="entry name" value="Beta-glucosidase 6-phospho-beta-glucosidase"/>
    <property type="match status" value="1"/>
</dbReference>
<reference evidence="5 6" key="1">
    <citation type="submission" date="2018-08" db="EMBL/GenBank/DDBJ databases">
        <title>A genome reference for cultivated species of the human gut microbiota.</title>
        <authorList>
            <person name="Zou Y."/>
            <person name="Xue W."/>
            <person name="Luo G."/>
        </authorList>
    </citation>
    <scope>NUCLEOTIDE SEQUENCE [LARGE SCALE GENOMIC DNA]</scope>
    <source>
        <strain evidence="5 6">AF24-29</strain>
    </source>
</reference>
<dbReference type="EMBL" id="QRUP01000016">
    <property type="protein sequence ID" value="RGR72155.1"/>
    <property type="molecule type" value="Genomic_DNA"/>
</dbReference>
<dbReference type="AlphaFoldDB" id="A0A412FVF1"/>
<comment type="caution">
    <text evidence="5">The sequence shown here is derived from an EMBL/GenBank/DDBJ whole genome shotgun (WGS) entry which is preliminary data.</text>
</comment>
<dbReference type="Proteomes" id="UP000284178">
    <property type="component" value="Unassembled WGS sequence"/>
</dbReference>
<dbReference type="GO" id="GO:0016052">
    <property type="term" value="P:carbohydrate catabolic process"/>
    <property type="evidence" value="ECO:0007669"/>
    <property type="project" value="TreeGrafter"/>
</dbReference>
<sequence length="468" mass="54114">MKDGDQMLWGSATAAYQCEGAWQEDGKGPSIWDDFVHSDKNTKGITADTACDFYHHFEEDIRMLAEGGQNTFRFSISWSRIFPRDDGVVNQAGVDFYQHVLDICEKYQVVPNVTLLHYDLPSYIGAEGWEKRETMAKFAAYCKRCFEIFGDRIPYYATINEPNHNSYCSYLVGNYPPNHVGDVQNLVKVCYHNMVANAMAVREFRKLNLNAKIGIVNSGASRADILKDTPEYREAKRYANMLFHGWLIGAAVLGKFPEGLGETLHKLGVDLSFVRQEDLDLIKEYTVDWIGDNIYARKLVKPYEFGETQMVVNNDPRQSQALEGVTVKGLFQPDIDPTTRKNPWGREIYPKCGYDALIRLRDEYNNVPVFVTENGHGMFEERSESGEINDSERIAFLEEYLDYFAKAKEDGCNLQGYYVWSTMDLYSWINGYEKRYGLVHVDYANHCQRIPKKSYYWYRDYIAFQKKK</sequence>
<accession>A0A412FVF1</accession>
<dbReference type="PANTHER" id="PTHR10353:SF36">
    <property type="entry name" value="LP05116P"/>
    <property type="match status" value="1"/>
</dbReference>
<dbReference type="Gene3D" id="3.20.20.80">
    <property type="entry name" value="Glycosidases"/>
    <property type="match status" value="1"/>
</dbReference>
<organism evidence="5 6">
    <name type="scientific">Holdemania filiformis</name>
    <dbReference type="NCBI Taxonomy" id="61171"/>
    <lineage>
        <taxon>Bacteria</taxon>
        <taxon>Bacillati</taxon>
        <taxon>Bacillota</taxon>
        <taxon>Erysipelotrichia</taxon>
        <taxon>Erysipelotrichales</taxon>
        <taxon>Erysipelotrichaceae</taxon>
        <taxon>Holdemania</taxon>
    </lineage>
</organism>
<dbReference type="PANTHER" id="PTHR10353">
    <property type="entry name" value="GLYCOSYL HYDROLASE"/>
    <property type="match status" value="1"/>
</dbReference>
<evidence type="ECO:0000256" key="4">
    <source>
        <dbReference type="RuleBase" id="RU003690"/>
    </source>
</evidence>
<keyword evidence="2 5" id="KW-0378">Hydrolase</keyword>
<evidence type="ECO:0000313" key="6">
    <source>
        <dbReference type="Proteomes" id="UP000284178"/>
    </source>
</evidence>
<dbReference type="InterPro" id="IPR017853">
    <property type="entry name" value="GH"/>
</dbReference>
<dbReference type="GO" id="GO:0008422">
    <property type="term" value="F:beta-glucosidase activity"/>
    <property type="evidence" value="ECO:0007669"/>
    <property type="project" value="TreeGrafter"/>
</dbReference>
<evidence type="ECO:0000256" key="3">
    <source>
        <dbReference type="ARBA" id="ARBA00023295"/>
    </source>
</evidence>
<name>A0A412FVF1_9FIRM</name>
<evidence type="ECO:0000256" key="1">
    <source>
        <dbReference type="ARBA" id="ARBA00010838"/>
    </source>
</evidence>
<dbReference type="GO" id="GO:0005829">
    <property type="term" value="C:cytosol"/>
    <property type="evidence" value="ECO:0007669"/>
    <property type="project" value="TreeGrafter"/>
</dbReference>
<proteinExistence type="inferred from homology"/>
<dbReference type="InterPro" id="IPR001360">
    <property type="entry name" value="Glyco_hydro_1"/>
</dbReference>
<gene>
    <name evidence="5" type="ORF">DWY25_12640</name>
</gene>
<evidence type="ECO:0000313" key="5">
    <source>
        <dbReference type="EMBL" id="RGR72155.1"/>
    </source>
</evidence>
<keyword evidence="3" id="KW-0326">Glycosidase</keyword>
<comment type="similarity">
    <text evidence="1 4">Belongs to the glycosyl hydrolase 1 family.</text>
</comment>
<dbReference type="SUPFAM" id="SSF51445">
    <property type="entry name" value="(Trans)glycosidases"/>
    <property type="match status" value="1"/>
</dbReference>
<keyword evidence="6" id="KW-1185">Reference proteome</keyword>